<reference evidence="1 2" key="1">
    <citation type="submission" date="2013-02" db="EMBL/GenBank/DDBJ databases">
        <title>The Genome Annotation of Plasmodium falciparum Vietnam Oak-Knoll (FVO).</title>
        <authorList>
            <consortium name="The Broad Institute Genome Sequencing Platform"/>
            <consortium name="The Broad Institute Genome Sequencing Center for Infectious Disease"/>
            <person name="Neafsey D."/>
            <person name="Hoffman S."/>
            <person name="Volkman S."/>
            <person name="Rosenthal P."/>
            <person name="Walker B."/>
            <person name="Young S.K."/>
            <person name="Zeng Q."/>
            <person name="Gargeya S."/>
            <person name="Fitzgerald M."/>
            <person name="Haas B."/>
            <person name="Abouelleil A."/>
            <person name="Allen A.W."/>
            <person name="Alvarado L."/>
            <person name="Arachchi H.M."/>
            <person name="Berlin A.M."/>
            <person name="Chapman S.B."/>
            <person name="Gainer-Dewar J."/>
            <person name="Goldberg J."/>
            <person name="Griggs A."/>
            <person name="Gujja S."/>
            <person name="Hansen M."/>
            <person name="Howarth C."/>
            <person name="Imamovic A."/>
            <person name="Ireland A."/>
            <person name="Larimer J."/>
            <person name="McCowan C."/>
            <person name="Murphy C."/>
            <person name="Pearson M."/>
            <person name="Poon T.W."/>
            <person name="Priest M."/>
            <person name="Roberts A."/>
            <person name="Saif S."/>
            <person name="Shea T."/>
            <person name="Sisk P."/>
            <person name="Sykes S."/>
            <person name="Wortman J."/>
            <person name="Nusbaum C."/>
            <person name="Birren B."/>
        </authorList>
    </citation>
    <scope>NUCLEOTIDE SEQUENCE [LARGE SCALE GENOMIC DNA]</scope>
    <source>
        <strain evidence="2">Vietnam Oak-Knoll (FVO)</strain>
    </source>
</reference>
<evidence type="ECO:0000313" key="1">
    <source>
        <dbReference type="EMBL" id="ETW19959.1"/>
    </source>
</evidence>
<organism evidence="1 2">
    <name type="scientific">Plasmodium falciparum Vietnam Oak-Knoll</name>
    <name type="common">FVO</name>
    <dbReference type="NCBI Taxonomy" id="1036723"/>
    <lineage>
        <taxon>Eukaryota</taxon>
        <taxon>Sar</taxon>
        <taxon>Alveolata</taxon>
        <taxon>Apicomplexa</taxon>
        <taxon>Aconoidasida</taxon>
        <taxon>Haemosporida</taxon>
        <taxon>Plasmodiidae</taxon>
        <taxon>Plasmodium</taxon>
        <taxon>Plasmodium (Laverania)</taxon>
    </lineage>
</organism>
<dbReference type="EMBL" id="KI925052">
    <property type="protein sequence ID" value="ETW19959.1"/>
    <property type="molecule type" value="Genomic_DNA"/>
</dbReference>
<evidence type="ECO:0000313" key="2">
    <source>
        <dbReference type="Proteomes" id="UP000030690"/>
    </source>
</evidence>
<proteinExistence type="predicted"/>
<reference evidence="1 2" key="2">
    <citation type="submission" date="2013-02" db="EMBL/GenBank/DDBJ databases">
        <title>The Genome Sequence of Plasmodium falciparum Vietnam Oak-Knoll (FVO).</title>
        <authorList>
            <consortium name="The Broad Institute Genome Sequencing Platform"/>
            <consortium name="The Broad Institute Genome Sequencing Center for Infectious Disease"/>
            <person name="Neafsey D."/>
            <person name="Cheeseman I."/>
            <person name="Volkman S."/>
            <person name="Adams J."/>
            <person name="Walker B."/>
            <person name="Young S.K."/>
            <person name="Zeng Q."/>
            <person name="Gargeya S."/>
            <person name="Fitzgerald M."/>
            <person name="Haas B."/>
            <person name="Abouelleil A."/>
            <person name="Alvarado L."/>
            <person name="Arachchi H.M."/>
            <person name="Berlin A.M."/>
            <person name="Chapman S.B."/>
            <person name="Dewar J."/>
            <person name="Goldberg J."/>
            <person name="Griggs A."/>
            <person name="Gujja S."/>
            <person name="Hansen M."/>
            <person name="Howarth C."/>
            <person name="Imamovic A."/>
            <person name="Larimer J."/>
            <person name="McCowan C."/>
            <person name="Murphy C."/>
            <person name="Neiman D."/>
            <person name="Pearson M."/>
            <person name="Priest M."/>
            <person name="Roberts A."/>
            <person name="Saif S."/>
            <person name="Shea T."/>
            <person name="Sisk P."/>
            <person name="Sykes S."/>
            <person name="Wortman J."/>
            <person name="Nusbaum C."/>
            <person name="Birren B."/>
        </authorList>
    </citation>
    <scope>NUCLEOTIDE SEQUENCE [LARGE SCALE GENOMIC DNA]</scope>
    <source>
        <strain evidence="2">Vietnam Oak-Knoll (FVO)</strain>
    </source>
</reference>
<accession>A0A024VBW0</accession>
<dbReference type="Proteomes" id="UP000030690">
    <property type="component" value="Unassembled WGS sequence"/>
</dbReference>
<protein>
    <submittedName>
        <fullName evidence="1">Uncharacterized protein</fullName>
    </submittedName>
</protein>
<name>A0A024VBW0_PLAFA</name>
<gene>
    <name evidence="1" type="ORF">PFFVO_01169</name>
</gene>
<sequence>MTIHLEVLLVSWIKVCLILMPRSKLCMRRKMKNCLVLMMIWLRIFLKRKKLKDLKQ</sequence>
<dbReference type="AlphaFoldDB" id="A0A024VBW0"/>